<keyword evidence="5 15" id="KW-0227">DNA damage</keyword>
<keyword evidence="6 15" id="KW-0863">Zinc-finger</keyword>
<organism evidence="18 19">
    <name type="scientific">Pseudarthrobacter psychrotolerans</name>
    <dbReference type="NCBI Taxonomy" id="2697569"/>
    <lineage>
        <taxon>Bacteria</taxon>
        <taxon>Bacillati</taxon>
        <taxon>Actinomycetota</taxon>
        <taxon>Actinomycetes</taxon>
        <taxon>Micrococcales</taxon>
        <taxon>Micrococcaceae</taxon>
        <taxon>Pseudarthrobacter</taxon>
    </lineage>
</organism>
<dbReference type="AlphaFoldDB" id="A0A6P1NRR0"/>
<dbReference type="Gene3D" id="3.20.190.10">
    <property type="entry name" value="MutM-like, N-terminal"/>
    <property type="match status" value="1"/>
</dbReference>
<gene>
    <name evidence="15 18" type="primary">mutM</name>
    <name evidence="15" type="synonym">fpg</name>
    <name evidence="18" type="ORF">GU243_06505</name>
</gene>
<keyword evidence="12 15" id="KW-0511">Multifunctional enzyme</keyword>
<accession>A0A6P1NRR0</accession>
<evidence type="ECO:0000256" key="2">
    <source>
        <dbReference type="ARBA" id="ARBA00009409"/>
    </source>
</evidence>
<dbReference type="SUPFAM" id="SSF46946">
    <property type="entry name" value="S13-like H2TH domain"/>
    <property type="match status" value="1"/>
</dbReference>
<evidence type="ECO:0000256" key="6">
    <source>
        <dbReference type="ARBA" id="ARBA00022771"/>
    </source>
</evidence>
<keyword evidence="9 15" id="KW-0238">DNA-binding</keyword>
<dbReference type="SUPFAM" id="SSF81624">
    <property type="entry name" value="N-terminal domain of MutM-like DNA repair proteins"/>
    <property type="match status" value="1"/>
</dbReference>
<dbReference type="SMART" id="SM00898">
    <property type="entry name" value="Fapy_DNA_glyco"/>
    <property type="match status" value="1"/>
</dbReference>
<dbReference type="Pfam" id="PF06831">
    <property type="entry name" value="H2TH"/>
    <property type="match status" value="1"/>
</dbReference>
<dbReference type="GO" id="GO:0006284">
    <property type="term" value="P:base-excision repair"/>
    <property type="evidence" value="ECO:0007669"/>
    <property type="project" value="InterPro"/>
</dbReference>
<dbReference type="InterPro" id="IPR012319">
    <property type="entry name" value="FPG_cat"/>
</dbReference>
<dbReference type="PANTHER" id="PTHR22993:SF9">
    <property type="entry name" value="FORMAMIDOPYRIMIDINE-DNA GLYCOSYLASE"/>
    <property type="match status" value="1"/>
</dbReference>
<evidence type="ECO:0000256" key="15">
    <source>
        <dbReference type="HAMAP-Rule" id="MF_00103"/>
    </source>
</evidence>
<comment type="similarity">
    <text evidence="2 15">Belongs to the FPG family.</text>
</comment>
<protein>
    <recommendedName>
        <fullName evidence="15">Formamidopyrimidine-DNA glycosylase</fullName>
        <shortName evidence="15">Fapy-DNA glycosylase</shortName>
        <ecNumber evidence="15">3.2.2.23</ecNumber>
    </recommendedName>
    <alternativeName>
        <fullName evidence="15">DNA-(apurinic or apyrimidinic site) lyase MutM</fullName>
        <shortName evidence="15">AP lyase MutM</shortName>
        <ecNumber evidence="15">4.2.99.18</ecNumber>
    </alternativeName>
</protein>
<dbReference type="GO" id="GO:0003690">
    <property type="term" value="F:double-stranded DNA binding"/>
    <property type="evidence" value="ECO:0007669"/>
    <property type="project" value="UniProtKB-ARBA"/>
</dbReference>
<sequence>MPELPEVEVVRRGLVSWVRGRTITAVEVLDPRSLRRHALGPEDFKGNLQGTTVVDVVRRGKFLWMPLSETADSVGAPSIALMAHLGMSGQLLMQDGDVPDEKHLKVRLRLSPVAGMPEQLRFVDQRIFGGLFVTGMVPTDDGGPGGEAESPAALIAEEASHIARDPLDPAFSFDLFYSRLRKRKTGLKRALLDQALVSGIGNIYADESLWRAKLHYARPTDTLRRGDAERLITSAREVMLDALAAGGTSFDSLYVNINGASGYFDRSLNAYGREGKPCSRCAAVGINSTIRREQFMNRSSYSCPVCQPRPRNGRW</sequence>
<proteinExistence type="inferred from homology"/>
<evidence type="ECO:0000256" key="11">
    <source>
        <dbReference type="ARBA" id="ARBA00023239"/>
    </source>
</evidence>
<feature type="active site" description="Proton donor; for delta-elimination activity" evidence="15">
    <location>
        <position position="298"/>
    </location>
</feature>
<dbReference type="NCBIfam" id="TIGR00577">
    <property type="entry name" value="fpg"/>
    <property type="match status" value="1"/>
</dbReference>
<evidence type="ECO:0000256" key="9">
    <source>
        <dbReference type="ARBA" id="ARBA00023125"/>
    </source>
</evidence>
<dbReference type="EC" id="3.2.2.23" evidence="15"/>
<keyword evidence="11 15" id="KW-0456">Lyase</keyword>
<dbReference type="HAMAP" id="MF_00103">
    <property type="entry name" value="Fapy_DNA_glycosyl"/>
    <property type="match status" value="1"/>
</dbReference>
<dbReference type="PANTHER" id="PTHR22993">
    <property type="entry name" value="FORMAMIDOPYRIMIDINE-DNA GLYCOSYLASE"/>
    <property type="match status" value="1"/>
</dbReference>
<dbReference type="GO" id="GO:0140078">
    <property type="term" value="F:class I DNA-(apurinic or apyrimidinic site) endonuclease activity"/>
    <property type="evidence" value="ECO:0007669"/>
    <property type="project" value="UniProtKB-EC"/>
</dbReference>
<dbReference type="KEGG" id="psey:GU243_06505"/>
<keyword evidence="13 15" id="KW-0326">Glycosidase</keyword>
<keyword evidence="19" id="KW-1185">Reference proteome</keyword>
<dbReference type="GO" id="GO:0006979">
    <property type="term" value="P:response to oxidative stress"/>
    <property type="evidence" value="ECO:0007669"/>
    <property type="project" value="UniProtKB-ARBA"/>
</dbReference>
<keyword evidence="8 15" id="KW-0862">Zinc</keyword>
<feature type="active site" description="Proton donor; for beta-elimination activity" evidence="15">
    <location>
        <position position="61"/>
    </location>
</feature>
<feature type="active site" description="Schiff-base intermediate with DNA" evidence="15">
    <location>
        <position position="2"/>
    </location>
</feature>
<evidence type="ECO:0000313" key="19">
    <source>
        <dbReference type="Proteomes" id="UP000464186"/>
    </source>
</evidence>
<dbReference type="FunFam" id="1.10.8.50:FF:000003">
    <property type="entry name" value="Formamidopyrimidine-DNA glycosylase"/>
    <property type="match status" value="1"/>
</dbReference>
<dbReference type="GO" id="GO:0034039">
    <property type="term" value="F:8-oxo-7,8-dihydroguanine DNA N-glycosylase activity"/>
    <property type="evidence" value="ECO:0007669"/>
    <property type="project" value="TreeGrafter"/>
</dbReference>
<feature type="binding site" evidence="15">
    <location>
        <position position="103"/>
    </location>
    <ligand>
        <name>DNA</name>
        <dbReference type="ChEBI" id="CHEBI:16991"/>
    </ligand>
</feature>
<feature type="binding site" evidence="15">
    <location>
        <position position="183"/>
    </location>
    <ligand>
        <name>DNA</name>
        <dbReference type="ChEBI" id="CHEBI:16991"/>
    </ligand>
</feature>
<reference evidence="18 19" key="1">
    <citation type="submission" date="2020-01" db="EMBL/GenBank/DDBJ databases">
        <title>Pseudarthrobacter psychrotolerans sp. nov., isolated from antarctic soil.</title>
        <authorList>
            <person name="Shin Y."/>
            <person name="Park W."/>
        </authorList>
    </citation>
    <scope>NUCLEOTIDE SEQUENCE [LARGE SCALE GENOMIC DNA]</scope>
    <source>
        <strain evidence="18 19">YJ56</strain>
    </source>
</reference>
<dbReference type="CDD" id="cd08966">
    <property type="entry name" value="EcFpg-like_N"/>
    <property type="match status" value="1"/>
</dbReference>
<evidence type="ECO:0000256" key="8">
    <source>
        <dbReference type="ARBA" id="ARBA00022833"/>
    </source>
</evidence>
<evidence type="ECO:0000256" key="5">
    <source>
        <dbReference type="ARBA" id="ARBA00022763"/>
    </source>
</evidence>
<evidence type="ECO:0000256" key="14">
    <source>
        <dbReference type="ARBA" id="ARBA00044632"/>
    </source>
</evidence>
<evidence type="ECO:0000256" key="3">
    <source>
        <dbReference type="ARBA" id="ARBA00011245"/>
    </source>
</evidence>
<name>A0A6P1NRR0_9MICC</name>
<dbReference type="InterPro" id="IPR035937">
    <property type="entry name" value="FPG_N"/>
</dbReference>
<evidence type="ECO:0000256" key="4">
    <source>
        <dbReference type="ARBA" id="ARBA00022723"/>
    </source>
</evidence>
<dbReference type="InterPro" id="IPR000214">
    <property type="entry name" value="Znf_DNA_glyclase/AP_lyase"/>
</dbReference>
<dbReference type="Pfam" id="PF01149">
    <property type="entry name" value="Fapy_DNA_glyco"/>
    <property type="match status" value="1"/>
</dbReference>
<dbReference type="SMART" id="SM01232">
    <property type="entry name" value="H2TH"/>
    <property type="match status" value="1"/>
</dbReference>
<dbReference type="Proteomes" id="UP000464186">
    <property type="component" value="Chromosome"/>
</dbReference>
<dbReference type="PROSITE" id="PS51068">
    <property type="entry name" value="FPG_CAT"/>
    <property type="match status" value="1"/>
</dbReference>
<dbReference type="InterPro" id="IPR010979">
    <property type="entry name" value="Ribosomal_uS13-like_H2TH"/>
</dbReference>
<comment type="function">
    <text evidence="15">Involved in base excision repair of DNA damaged by oxidation or by mutagenic agents. Acts as DNA glycosylase that recognizes and removes damaged bases. Has a preference for oxidized purines, such as 7,8-dihydro-8-oxoguanine (8-oxoG). Has AP (apurinic/apyrimidinic) lyase activity and introduces nicks in the DNA strand. Cleaves the DNA backbone by beta-delta elimination to generate a single-strand break at the site of the removed base with both 3'- and 5'-phosphates.</text>
</comment>
<dbReference type="EMBL" id="CP047898">
    <property type="protein sequence ID" value="QHK19451.1"/>
    <property type="molecule type" value="Genomic_DNA"/>
</dbReference>
<dbReference type="GO" id="GO:0008270">
    <property type="term" value="F:zinc ion binding"/>
    <property type="evidence" value="ECO:0007669"/>
    <property type="project" value="UniProtKB-UniRule"/>
</dbReference>
<dbReference type="PROSITE" id="PS51066">
    <property type="entry name" value="ZF_FPG_2"/>
    <property type="match status" value="1"/>
</dbReference>
<dbReference type="EC" id="4.2.99.18" evidence="15"/>
<keyword evidence="10 15" id="KW-0234">DNA repair</keyword>
<dbReference type="SUPFAM" id="SSF57716">
    <property type="entry name" value="Glucocorticoid receptor-like (DNA-binding domain)"/>
    <property type="match status" value="1"/>
</dbReference>
<feature type="binding site" evidence="15">
    <location>
        <position position="126"/>
    </location>
    <ligand>
        <name>DNA</name>
        <dbReference type="ChEBI" id="CHEBI:16991"/>
    </ligand>
</feature>
<keyword evidence="4 15" id="KW-0479">Metal-binding</keyword>
<evidence type="ECO:0000256" key="13">
    <source>
        <dbReference type="ARBA" id="ARBA00023295"/>
    </source>
</evidence>
<comment type="catalytic activity">
    <reaction evidence="1 15">
        <text>Hydrolysis of DNA containing ring-opened 7-methylguanine residues, releasing 2,6-diamino-4-hydroxy-5-(N-methyl)formamidopyrimidine.</text>
        <dbReference type="EC" id="3.2.2.23"/>
    </reaction>
</comment>
<evidence type="ECO:0000256" key="10">
    <source>
        <dbReference type="ARBA" id="ARBA00023204"/>
    </source>
</evidence>
<comment type="subunit">
    <text evidence="3 15">Monomer.</text>
</comment>
<comment type="cofactor">
    <cofactor evidence="15">
        <name>Zn(2+)</name>
        <dbReference type="ChEBI" id="CHEBI:29105"/>
    </cofactor>
    <text evidence="15">Binds 1 zinc ion per subunit.</text>
</comment>
<dbReference type="InterPro" id="IPR020629">
    <property type="entry name" value="FPG_Glyclase"/>
</dbReference>
<feature type="domain" description="FPG-type" evidence="16">
    <location>
        <begin position="269"/>
        <end position="308"/>
    </location>
</feature>
<evidence type="ECO:0000259" key="17">
    <source>
        <dbReference type="PROSITE" id="PS51068"/>
    </source>
</evidence>
<evidence type="ECO:0000256" key="12">
    <source>
        <dbReference type="ARBA" id="ARBA00023268"/>
    </source>
</evidence>
<evidence type="ECO:0000256" key="7">
    <source>
        <dbReference type="ARBA" id="ARBA00022801"/>
    </source>
</evidence>
<evidence type="ECO:0000313" key="18">
    <source>
        <dbReference type="EMBL" id="QHK19451.1"/>
    </source>
</evidence>
<feature type="active site" description="Proton donor" evidence="15">
    <location>
        <position position="3"/>
    </location>
</feature>
<comment type="catalytic activity">
    <reaction evidence="14 15">
        <text>2'-deoxyribonucleotide-(2'-deoxyribose 5'-phosphate)-2'-deoxyribonucleotide-DNA = a 3'-end 2'-deoxyribonucleotide-(2,3-dehydro-2,3-deoxyribose 5'-phosphate)-DNA + a 5'-end 5'-phospho-2'-deoxyribonucleoside-DNA + H(+)</text>
        <dbReference type="Rhea" id="RHEA:66592"/>
        <dbReference type="Rhea" id="RHEA-COMP:13180"/>
        <dbReference type="Rhea" id="RHEA-COMP:16897"/>
        <dbReference type="Rhea" id="RHEA-COMP:17067"/>
        <dbReference type="ChEBI" id="CHEBI:15378"/>
        <dbReference type="ChEBI" id="CHEBI:136412"/>
        <dbReference type="ChEBI" id="CHEBI:157695"/>
        <dbReference type="ChEBI" id="CHEBI:167181"/>
        <dbReference type="EC" id="4.2.99.18"/>
    </reaction>
</comment>
<dbReference type="InterPro" id="IPR015886">
    <property type="entry name" value="H2TH_FPG"/>
</dbReference>
<feature type="domain" description="Formamidopyrimidine-DNA glycosylase catalytic" evidence="17">
    <location>
        <begin position="2"/>
        <end position="129"/>
    </location>
</feature>
<dbReference type="Gene3D" id="1.10.8.50">
    <property type="match status" value="1"/>
</dbReference>
<evidence type="ECO:0000259" key="16">
    <source>
        <dbReference type="PROSITE" id="PS51066"/>
    </source>
</evidence>
<keyword evidence="7 15" id="KW-0378">Hydrolase</keyword>
<dbReference type="NCBIfam" id="NF002211">
    <property type="entry name" value="PRK01103.1"/>
    <property type="match status" value="1"/>
</dbReference>
<dbReference type="GO" id="GO:0003684">
    <property type="term" value="F:damaged DNA binding"/>
    <property type="evidence" value="ECO:0007669"/>
    <property type="project" value="InterPro"/>
</dbReference>
<evidence type="ECO:0000256" key="1">
    <source>
        <dbReference type="ARBA" id="ARBA00001668"/>
    </source>
</evidence>